<name>A0A7V2ZLH9_9BACT</name>
<reference evidence="9" key="1">
    <citation type="journal article" date="2020" name="mSystems">
        <title>Genome- and Community-Level Interaction Insights into Carbon Utilization and Element Cycling Functions of Hydrothermarchaeota in Hydrothermal Sediment.</title>
        <authorList>
            <person name="Zhou Z."/>
            <person name="Liu Y."/>
            <person name="Xu W."/>
            <person name="Pan J."/>
            <person name="Luo Z.H."/>
            <person name="Li M."/>
        </authorList>
    </citation>
    <scope>NUCLEOTIDE SEQUENCE [LARGE SCALE GENOMIC DNA]</scope>
    <source>
        <strain evidence="9">SpSt-479</strain>
    </source>
</reference>
<organism evidence="9">
    <name type="scientific">Ignavibacterium album</name>
    <dbReference type="NCBI Taxonomy" id="591197"/>
    <lineage>
        <taxon>Bacteria</taxon>
        <taxon>Pseudomonadati</taxon>
        <taxon>Ignavibacteriota</taxon>
        <taxon>Ignavibacteria</taxon>
        <taxon>Ignavibacteriales</taxon>
        <taxon>Ignavibacteriaceae</taxon>
        <taxon>Ignavibacterium</taxon>
    </lineage>
</organism>
<keyword evidence="5 7" id="KW-1133">Transmembrane helix</keyword>
<evidence type="ECO:0000256" key="4">
    <source>
        <dbReference type="ARBA" id="ARBA00022692"/>
    </source>
</evidence>
<evidence type="ECO:0000259" key="8">
    <source>
        <dbReference type="Pfam" id="PF02397"/>
    </source>
</evidence>
<comment type="similarity">
    <text evidence="2">Belongs to the bacterial sugar transferase family.</text>
</comment>
<evidence type="ECO:0000256" key="3">
    <source>
        <dbReference type="ARBA" id="ARBA00022679"/>
    </source>
</evidence>
<feature type="transmembrane region" description="Helical" evidence="7">
    <location>
        <begin position="32"/>
        <end position="51"/>
    </location>
</feature>
<keyword evidence="3 9" id="KW-0808">Transferase</keyword>
<dbReference type="Gene3D" id="3.40.50.720">
    <property type="entry name" value="NAD(P)-binding Rossmann-like Domain"/>
    <property type="match status" value="1"/>
</dbReference>
<dbReference type="NCBIfam" id="TIGR03025">
    <property type="entry name" value="EPS_sugtrans"/>
    <property type="match status" value="1"/>
</dbReference>
<feature type="transmembrane region" description="Helical" evidence="7">
    <location>
        <begin position="263"/>
        <end position="287"/>
    </location>
</feature>
<dbReference type="Pfam" id="PF02397">
    <property type="entry name" value="Bac_transf"/>
    <property type="match status" value="1"/>
</dbReference>
<protein>
    <submittedName>
        <fullName evidence="9">Sugar transferase</fullName>
    </submittedName>
</protein>
<evidence type="ECO:0000256" key="7">
    <source>
        <dbReference type="SAM" id="Phobius"/>
    </source>
</evidence>
<gene>
    <name evidence="9" type="ORF">ENS31_11230</name>
</gene>
<feature type="transmembrane region" description="Helical" evidence="7">
    <location>
        <begin position="63"/>
        <end position="80"/>
    </location>
</feature>
<keyword evidence="6 7" id="KW-0472">Membrane</keyword>
<dbReference type="AlphaFoldDB" id="A0A7V2ZLH9"/>
<dbReference type="InterPro" id="IPR003362">
    <property type="entry name" value="Bact_transf"/>
</dbReference>
<dbReference type="GO" id="GO:0016780">
    <property type="term" value="F:phosphotransferase activity, for other substituted phosphate groups"/>
    <property type="evidence" value="ECO:0007669"/>
    <property type="project" value="TreeGrafter"/>
</dbReference>
<comment type="caution">
    <text evidence="9">The sequence shown here is derived from an EMBL/GenBank/DDBJ whole genome shotgun (WGS) entry which is preliminary data.</text>
</comment>
<accession>A0A7V2ZLH9</accession>
<keyword evidence="4 7" id="KW-0812">Transmembrane</keyword>
<sequence length="451" mass="52393">MINLAFIIYFAVRVQSGLFDLVIMPEFFLPMIALYFYWLLIFTFVGMYRSWFAASRFDEISTLFKATFVGIFILFFIIFLDDYINKVSSSTRILIFIYWALLVAFVGTGRIIIRSVQRNLLIKGFGRRNALIIGFNDRAFEVLDTLAKAPALGIDVKAFATIKDEHLNKSYNNIKVEANLNSLTELIDKYNIQEIILALEKDEHDSLVDIISLCSDKNIKIKIVPDLYEILSGQARTSQIYGMPLIDIMPELMPEWERKLKRLLDIIVSIIILVISLPITLITALAIKLDSEGPVFFTQERMGMNGKIFKMIKFRSMKKDAEKLTGPVWSQKNDPRVTRVGKIIRKLRIDEIPQFINVLKGDMSVVGPRPERPYFVEKLSQEIPYYKRRLKVRPGITGWAQVKHKYDESIEDVKIKLRYDLFYIENMSIRMDLKILFRTIFVVLFGKGHYE</sequence>
<dbReference type="InterPro" id="IPR017475">
    <property type="entry name" value="EPS_sugar_tfrase"/>
</dbReference>
<feature type="transmembrane region" description="Helical" evidence="7">
    <location>
        <begin position="92"/>
        <end position="113"/>
    </location>
</feature>
<feature type="domain" description="Bacterial sugar transferase" evidence="8">
    <location>
        <begin position="261"/>
        <end position="444"/>
    </location>
</feature>
<dbReference type="EMBL" id="DSUJ01000008">
    <property type="protein sequence ID" value="HFI92080.1"/>
    <property type="molecule type" value="Genomic_DNA"/>
</dbReference>
<evidence type="ECO:0000256" key="5">
    <source>
        <dbReference type="ARBA" id="ARBA00022989"/>
    </source>
</evidence>
<evidence type="ECO:0000313" key="9">
    <source>
        <dbReference type="EMBL" id="HFI92080.1"/>
    </source>
</evidence>
<dbReference type="Pfam" id="PF13727">
    <property type="entry name" value="CoA_binding_3"/>
    <property type="match status" value="1"/>
</dbReference>
<evidence type="ECO:0000256" key="1">
    <source>
        <dbReference type="ARBA" id="ARBA00004141"/>
    </source>
</evidence>
<evidence type="ECO:0000256" key="6">
    <source>
        <dbReference type="ARBA" id="ARBA00023136"/>
    </source>
</evidence>
<proteinExistence type="inferred from homology"/>
<comment type="subcellular location">
    <subcellularLocation>
        <location evidence="1">Membrane</location>
        <topology evidence="1">Multi-pass membrane protein</topology>
    </subcellularLocation>
</comment>
<evidence type="ECO:0000256" key="2">
    <source>
        <dbReference type="ARBA" id="ARBA00006464"/>
    </source>
</evidence>
<dbReference type="PANTHER" id="PTHR30576">
    <property type="entry name" value="COLANIC BIOSYNTHESIS UDP-GLUCOSE LIPID CARRIER TRANSFERASE"/>
    <property type="match status" value="1"/>
</dbReference>
<dbReference type="PANTHER" id="PTHR30576:SF0">
    <property type="entry name" value="UNDECAPRENYL-PHOSPHATE N-ACETYLGALACTOSAMINYL 1-PHOSPHATE TRANSFERASE-RELATED"/>
    <property type="match status" value="1"/>
</dbReference>
<dbReference type="GO" id="GO:0016020">
    <property type="term" value="C:membrane"/>
    <property type="evidence" value="ECO:0007669"/>
    <property type="project" value="UniProtKB-SubCell"/>
</dbReference>